<protein>
    <submittedName>
        <fullName evidence="1">Uncharacterized protein</fullName>
    </submittedName>
</protein>
<dbReference type="EMBL" id="PDOE01000006">
    <property type="protein sequence ID" value="RKL66599.1"/>
    <property type="molecule type" value="Genomic_DNA"/>
</dbReference>
<gene>
    <name evidence="1" type="ORF">CR203_15040</name>
</gene>
<dbReference type="Proteomes" id="UP000281498">
    <property type="component" value="Unassembled WGS sequence"/>
</dbReference>
<evidence type="ECO:0000313" key="1">
    <source>
        <dbReference type="EMBL" id="RKL66599.1"/>
    </source>
</evidence>
<proteinExistence type="predicted"/>
<organism evidence="1 2">
    <name type="scientific">Salipaludibacillus neizhouensis</name>
    <dbReference type="NCBI Taxonomy" id="885475"/>
    <lineage>
        <taxon>Bacteria</taxon>
        <taxon>Bacillati</taxon>
        <taxon>Bacillota</taxon>
        <taxon>Bacilli</taxon>
        <taxon>Bacillales</taxon>
        <taxon>Bacillaceae</taxon>
    </lineage>
</organism>
<accession>A0A3A9K2M5</accession>
<keyword evidence="2" id="KW-1185">Reference proteome</keyword>
<dbReference type="RefSeq" id="WP_110935878.1">
    <property type="nucleotide sequence ID" value="NZ_KZ614146.1"/>
</dbReference>
<comment type="caution">
    <text evidence="1">The sequence shown here is derived from an EMBL/GenBank/DDBJ whole genome shotgun (WGS) entry which is preliminary data.</text>
</comment>
<sequence>MPEENLGDSNVTNEELRTLVTIKEILQKDYEEIGDIVADYQELTTVRTSLDSSESKTEDIAHAIEKDGENILKSKELKSISNIDSYEINVRYKDEKV</sequence>
<evidence type="ECO:0000313" key="2">
    <source>
        <dbReference type="Proteomes" id="UP000281498"/>
    </source>
</evidence>
<reference evidence="1 2" key="1">
    <citation type="submission" date="2017-10" db="EMBL/GenBank/DDBJ databases">
        <title>Bacillus sp. nov., a halophilic bacterium isolated from a Keqin Lake.</title>
        <authorList>
            <person name="Wang H."/>
        </authorList>
    </citation>
    <scope>NUCLEOTIDE SEQUENCE [LARGE SCALE GENOMIC DNA]</scope>
    <source>
        <strain evidence="1 2">KCTC 13187</strain>
    </source>
</reference>
<name>A0A3A9K2M5_9BACI</name>
<dbReference type="AlphaFoldDB" id="A0A3A9K2M5"/>